<evidence type="ECO:0000256" key="1">
    <source>
        <dbReference type="SAM" id="Coils"/>
    </source>
</evidence>
<gene>
    <name evidence="2" type="ORF">SAMN04487961_0982</name>
</gene>
<dbReference type="AlphaFoldDB" id="A0A1I4T3U9"/>
<name>A0A1I4T3U9_9GAMM</name>
<dbReference type="OrthoDB" id="8019720at2"/>
<dbReference type="EMBL" id="FOUR01000002">
    <property type="protein sequence ID" value="SFM71293.1"/>
    <property type="molecule type" value="Genomic_DNA"/>
</dbReference>
<reference evidence="3" key="1">
    <citation type="submission" date="2016-10" db="EMBL/GenBank/DDBJ databases">
        <authorList>
            <person name="Varghese N."/>
            <person name="Submissions S."/>
        </authorList>
    </citation>
    <scope>NUCLEOTIDE SEQUENCE [LARGE SCALE GENOMIC DNA]</scope>
    <source>
        <strain evidence="3">CGMCC 1.6775</strain>
    </source>
</reference>
<keyword evidence="3" id="KW-1185">Reference proteome</keyword>
<evidence type="ECO:0000313" key="3">
    <source>
        <dbReference type="Proteomes" id="UP000199339"/>
    </source>
</evidence>
<keyword evidence="1" id="KW-0175">Coiled coil</keyword>
<protein>
    <submittedName>
        <fullName evidence="2">Uncharacterized protein</fullName>
    </submittedName>
</protein>
<proteinExistence type="predicted"/>
<dbReference type="Proteomes" id="UP000199339">
    <property type="component" value="Unassembled WGS sequence"/>
</dbReference>
<accession>A0A1I4T3U9</accession>
<dbReference type="RefSeq" id="WP_091999603.1">
    <property type="nucleotide sequence ID" value="NZ_FOUR01000002.1"/>
</dbReference>
<organism evidence="2 3">
    <name type="scientific">Marinobacter pelagius</name>
    <dbReference type="NCBI Taxonomy" id="379482"/>
    <lineage>
        <taxon>Bacteria</taxon>
        <taxon>Pseudomonadati</taxon>
        <taxon>Pseudomonadota</taxon>
        <taxon>Gammaproteobacteria</taxon>
        <taxon>Pseudomonadales</taxon>
        <taxon>Marinobacteraceae</taxon>
        <taxon>Marinobacter</taxon>
    </lineage>
</organism>
<feature type="coiled-coil region" evidence="1">
    <location>
        <begin position="353"/>
        <end position="445"/>
    </location>
</feature>
<sequence>MVEKNVTYRLRGDAADFNRVVNRAEATLSGSFKKMRQSSGRGGKAIASDYNAISRAAGGAELKVKGLVTAIGGIALGGGGLTALANQAVTLSDEIAKTADRLGITTDELQRYRFAAELSGIETNTLEMGLQRFGRRLGEAAQGTGEARPAIEALNLSLRGVDGTLRPVNEVFDEAIQKLSQIEDVTLRNALAAKLFDSEALKLVQIGDNLERLKRQADELGLIIPEDLLRNAEELNDQLSIVQRTLSVKLTAALLKFAPQLDAVAEGFLAIADNSEAIVSALGTFAKILVAIKLGSYIQGLYGFATASIAAARGVNALRISIQGLKAATFVGLGLIALEIAIQKFLGSLDDSSEAIEQSLAESEQAIKDYAKETTETYDDVSSELIQQRQEYNENIDKLVKQEIKSLEDALKAQESVVREQKSLLQEATRDAKQAADDFKEAFEKIRAGTQEDTDLDLIDFSAQITEARRLLNQGDNEGAVEAALAAKDIVLALQQTGQYTESQLTGTLKKAKQVQEAASGALVDEQKSAVQEAETALGKIQSQINMIESISFKFDETKSLEEASRVINQIKTLIQNQPIVVPVELRPTNGINPGSVSAPGYATGGYITGPGTSTSDSILARLSRGEYVLKADAVRKYGLDFLNQLNAGRLPGFAAGGLVQTSGGSMSTPVNLNLGGRSYPMSASPQVAAQLRRETHMEQLKKGRKV</sequence>
<evidence type="ECO:0000313" key="2">
    <source>
        <dbReference type="EMBL" id="SFM71293.1"/>
    </source>
</evidence>